<dbReference type="Gene3D" id="3.40.630.30">
    <property type="match status" value="1"/>
</dbReference>
<dbReference type="InterPro" id="IPR016181">
    <property type="entry name" value="Acyl_CoA_acyltransferase"/>
</dbReference>
<evidence type="ECO:0000313" key="5">
    <source>
        <dbReference type="EMBL" id="MBK4780007.1"/>
    </source>
</evidence>
<feature type="domain" description="N-acetyltransferase" evidence="4">
    <location>
        <begin position="13"/>
        <end position="155"/>
    </location>
</feature>
<dbReference type="Proteomes" id="UP001138780">
    <property type="component" value="Unassembled WGS sequence"/>
</dbReference>
<dbReference type="AlphaFoldDB" id="A0A9X0WPE2"/>
<reference evidence="6 7" key="2">
    <citation type="submission" date="2021-03" db="EMBL/GenBank/DDBJ databases">
        <title>Human Oral Microbial Genomes.</title>
        <authorList>
            <person name="Johnston C.D."/>
            <person name="Chen T."/>
            <person name="Dewhirst F.E."/>
        </authorList>
    </citation>
    <scope>NUCLEOTIDE SEQUENCE [LARGE SCALE GENOMIC DNA]</scope>
    <source>
        <strain evidence="6 7">CCUG 66490</strain>
    </source>
</reference>
<dbReference type="Pfam" id="PF13302">
    <property type="entry name" value="Acetyltransf_3"/>
    <property type="match status" value="1"/>
</dbReference>
<keyword evidence="7" id="KW-1185">Reference proteome</keyword>
<comment type="similarity">
    <text evidence="3">Belongs to the acetyltransferase family. RimJ subfamily.</text>
</comment>
<dbReference type="GO" id="GO:0005737">
    <property type="term" value="C:cytoplasm"/>
    <property type="evidence" value="ECO:0007669"/>
    <property type="project" value="TreeGrafter"/>
</dbReference>
<reference evidence="5" key="1">
    <citation type="submission" date="2016-12" db="EMBL/GenBank/DDBJ databases">
        <title>Draft genome of Streptococcus lactarius CCUG 66490T type strain.</title>
        <authorList>
            <person name="Salva-Serra F."/>
            <person name="Engstrom-Jakobsson H."/>
            <person name="Thorell K."/>
            <person name="Gomila M."/>
            <person name="Gonzales-Siles L."/>
            <person name="Busquets A."/>
            <person name="Jaen-Luchoro D."/>
            <person name="Karlsson R."/>
            <person name="Kristiansson E."/>
            <person name="Moore E."/>
        </authorList>
    </citation>
    <scope>NUCLEOTIDE SEQUENCE</scope>
    <source>
        <strain evidence="5">CCUG 66490</strain>
    </source>
</reference>
<dbReference type="EMBL" id="MRXX01000009">
    <property type="protein sequence ID" value="MBK4780007.1"/>
    <property type="molecule type" value="Genomic_DNA"/>
</dbReference>
<dbReference type="InterPro" id="IPR000182">
    <property type="entry name" value="GNAT_dom"/>
</dbReference>
<dbReference type="PANTHER" id="PTHR43792">
    <property type="entry name" value="GNAT FAMILY, PUTATIVE (AFU_ORTHOLOGUE AFUA_3G00765)-RELATED-RELATED"/>
    <property type="match status" value="1"/>
</dbReference>
<protein>
    <submittedName>
        <fullName evidence="5">GNAT family N-acetyltransferase</fullName>
    </submittedName>
</protein>
<evidence type="ECO:0000313" key="7">
    <source>
        <dbReference type="Proteomes" id="UP000676511"/>
    </source>
</evidence>
<evidence type="ECO:0000256" key="2">
    <source>
        <dbReference type="ARBA" id="ARBA00023315"/>
    </source>
</evidence>
<gene>
    <name evidence="5" type="ORF">BTU61_07360</name>
    <name evidence="6" type="ORF">J4854_02570</name>
</gene>
<evidence type="ECO:0000259" key="4">
    <source>
        <dbReference type="Pfam" id="PF13302"/>
    </source>
</evidence>
<dbReference type="EMBL" id="CP072329">
    <property type="protein sequence ID" value="QUB39352.1"/>
    <property type="molecule type" value="Genomic_DNA"/>
</dbReference>
<evidence type="ECO:0000256" key="1">
    <source>
        <dbReference type="ARBA" id="ARBA00022679"/>
    </source>
</evidence>
<organism evidence="5 8">
    <name type="scientific">Streptococcus lactarius</name>
    <dbReference type="NCBI Taxonomy" id="684066"/>
    <lineage>
        <taxon>Bacteria</taxon>
        <taxon>Bacillati</taxon>
        <taxon>Bacillota</taxon>
        <taxon>Bacilli</taxon>
        <taxon>Lactobacillales</taxon>
        <taxon>Streptococcaceae</taxon>
        <taxon>Streptococcus</taxon>
    </lineage>
</organism>
<name>A0A9X0WPE2_9STRE</name>
<dbReference type="PANTHER" id="PTHR43792:SF8">
    <property type="entry name" value="[RIBOSOMAL PROTEIN US5]-ALANINE N-ACETYLTRANSFERASE"/>
    <property type="match status" value="1"/>
</dbReference>
<dbReference type="SUPFAM" id="SSF55729">
    <property type="entry name" value="Acyl-CoA N-acyltransferases (Nat)"/>
    <property type="match status" value="1"/>
</dbReference>
<evidence type="ECO:0000313" key="6">
    <source>
        <dbReference type="EMBL" id="QUB39352.1"/>
    </source>
</evidence>
<dbReference type="RefSeq" id="WP_200772985.1">
    <property type="nucleotide sequence ID" value="NZ_CP072329.1"/>
</dbReference>
<accession>A0A9X0WPE2</accession>
<dbReference type="InterPro" id="IPR051531">
    <property type="entry name" value="N-acetyltransferase"/>
</dbReference>
<evidence type="ECO:0000256" key="3">
    <source>
        <dbReference type="ARBA" id="ARBA00038502"/>
    </source>
</evidence>
<sequence>MRNLGSIELETKRLFLRHFVVEDAKAMFENWASDSENVRYVTWDPHPNPQVTQASIERWLLHYQEENTYKWAICKKEDPKQVIGNISVVSQDPQKEICEVGYILGKNFWGQGIMTEALKAVLHFLLLEVGFKEVQAKYVSLNPASGRVMEKAGMHYLTTLPNAVARKGYIGDQITYTIHSSNL</sequence>
<keyword evidence="1" id="KW-0808">Transferase</keyword>
<evidence type="ECO:0000313" key="8">
    <source>
        <dbReference type="Proteomes" id="UP001138780"/>
    </source>
</evidence>
<keyword evidence="2" id="KW-0012">Acyltransferase</keyword>
<dbReference type="GO" id="GO:0008999">
    <property type="term" value="F:protein-N-terminal-alanine acetyltransferase activity"/>
    <property type="evidence" value="ECO:0007669"/>
    <property type="project" value="TreeGrafter"/>
</dbReference>
<proteinExistence type="inferred from homology"/>
<dbReference type="Proteomes" id="UP000676511">
    <property type="component" value="Chromosome"/>
</dbReference>